<reference evidence="1" key="2">
    <citation type="journal article" date="2015" name="Data Brief">
        <title>Shoot transcriptome of the giant reed, Arundo donax.</title>
        <authorList>
            <person name="Barrero R.A."/>
            <person name="Guerrero F.D."/>
            <person name="Moolhuijzen P."/>
            <person name="Goolsby J.A."/>
            <person name="Tidwell J."/>
            <person name="Bellgard S.E."/>
            <person name="Bellgard M.I."/>
        </authorList>
    </citation>
    <scope>NUCLEOTIDE SEQUENCE</scope>
    <source>
        <tissue evidence="1">Shoot tissue taken approximately 20 cm above the soil surface</tissue>
    </source>
</reference>
<sequence>MKPEISLRLIEKQHFPQKNLTRYCKHQLITCKSHQHFFISRFPR</sequence>
<protein>
    <submittedName>
        <fullName evidence="1">Uncharacterized protein</fullName>
    </submittedName>
</protein>
<accession>A0A0A9FAQ5</accession>
<organism evidence="1">
    <name type="scientific">Arundo donax</name>
    <name type="common">Giant reed</name>
    <name type="synonym">Donax arundinaceus</name>
    <dbReference type="NCBI Taxonomy" id="35708"/>
    <lineage>
        <taxon>Eukaryota</taxon>
        <taxon>Viridiplantae</taxon>
        <taxon>Streptophyta</taxon>
        <taxon>Embryophyta</taxon>
        <taxon>Tracheophyta</taxon>
        <taxon>Spermatophyta</taxon>
        <taxon>Magnoliopsida</taxon>
        <taxon>Liliopsida</taxon>
        <taxon>Poales</taxon>
        <taxon>Poaceae</taxon>
        <taxon>PACMAD clade</taxon>
        <taxon>Arundinoideae</taxon>
        <taxon>Arundineae</taxon>
        <taxon>Arundo</taxon>
    </lineage>
</organism>
<name>A0A0A9FAQ5_ARUDO</name>
<reference evidence="1" key="1">
    <citation type="submission" date="2014-09" db="EMBL/GenBank/DDBJ databases">
        <authorList>
            <person name="Magalhaes I.L.F."/>
            <person name="Oliveira U."/>
            <person name="Santos F.R."/>
            <person name="Vidigal T.H.D.A."/>
            <person name="Brescovit A.D."/>
            <person name="Santos A.J."/>
        </authorList>
    </citation>
    <scope>NUCLEOTIDE SEQUENCE</scope>
    <source>
        <tissue evidence="1">Shoot tissue taken approximately 20 cm above the soil surface</tissue>
    </source>
</reference>
<evidence type="ECO:0000313" key="1">
    <source>
        <dbReference type="EMBL" id="JAE07216.1"/>
    </source>
</evidence>
<proteinExistence type="predicted"/>
<dbReference type="EMBL" id="GBRH01190680">
    <property type="protein sequence ID" value="JAE07216.1"/>
    <property type="molecule type" value="Transcribed_RNA"/>
</dbReference>
<dbReference type="AlphaFoldDB" id="A0A0A9FAQ5"/>